<keyword evidence="8" id="KW-0368">Histidine biosynthesis</keyword>
<keyword evidence="13" id="KW-1185">Reference proteome</keyword>
<evidence type="ECO:0000313" key="12">
    <source>
        <dbReference type="EMBL" id="EEH59478.1"/>
    </source>
</evidence>
<evidence type="ECO:0000256" key="5">
    <source>
        <dbReference type="ARBA" id="ARBA00022605"/>
    </source>
</evidence>
<dbReference type="Gene3D" id="3.90.1150.10">
    <property type="entry name" value="Aspartate Aminotransferase, domain 1"/>
    <property type="match status" value="1"/>
</dbReference>
<evidence type="ECO:0000259" key="11">
    <source>
        <dbReference type="Pfam" id="PF00155"/>
    </source>
</evidence>
<dbReference type="EMBL" id="GG663736">
    <property type="protein sequence ID" value="EEH59478.1"/>
    <property type="molecule type" value="Genomic_DNA"/>
</dbReference>
<dbReference type="EC" id="2.6.1.9" evidence="3"/>
<sequence length="381" mass="42011">MTTGTLRGQKICRTATASSNSRYVRKHILELAPYTPILPFEVLSEKFGFLPEDIVKLDANENPYGPPPEVAEALSSLKFPHVYPDPESRQLRQTLAKETGVPFENLIIGCGADELIDLLMRVVIDPNDVVINTPPTFGMYAFDCAVNGGTVVDVPRCNADGFKIDVEAIQRAVYKHKPKLLFLTSPNNPDGCVLSDRELLLMLELPVLVVLDEAYIEFASCKSHIADVVKYDNLIVLRTFSKCAALAGMRVGYGAFPKGLIDYIWRAKQPYNVSAAAEVAACAALSNPEYLQEVKGKLVQERTRLHSLLSRISYLKPYPSEANFVLCRVIGRDALQLKEKLAKNGIMVRHYSSPESISGCIRISVGRPEQTDAIVAVLSAI</sequence>
<dbReference type="GO" id="GO:0004400">
    <property type="term" value="F:histidinol-phosphate transaminase activity"/>
    <property type="evidence" value="ECO:0007669"/>
    <property type="project" value="UniProtKB-EC"/>
</dbReference>
<keyword evidence="7" id="KW-0663">Pyridoxal phosphate</keyword>
<dbReference type="CDD" id="cd00609">
    <property type="entry name" value="AAT_like"/>
    <property type="match status" value="1"/>
</dbReference>
<evidence type="ECO:0000256" key="2">
    <source>
        <dbReference type="ARBA" id="ARBA00005011"/>
    </source>
</evidence>
<comment type="pathway">
    <text evidence="2">Amino-acid biosynthesis; L-histidine biosynthesis; L-histidine from 5-phospho-alpha-D-ribose 1-diphosphate: step 7/9.</text>
</comment>
<comment type="catalytic activity">
    <reaction evidence="10">
        <text>L-histidinol phosphate + 2-oxoglutarate = 3-(imidazol-4-yl)-2-oxopropyl phosphate + L-glutamate</text>
        <dbReference type="Rhea" id="RHEA:23744"/>
        <dbReference type="ChEBI" id="CHEBI:16810"/>
        <dbReference type="ChEBI" id="CHEBI:29985"/>
        <dbReference type="ChEBI" id="CHEBI:57766"/>
        <dbReference type="ChEBI" id="CHEBI:57980"/>
        <dbReference type="EC" id="2.6.1.9"/>
    </reaction>
</comment>
<dbReference type="GeneID" id="9681755"/>
<reference evidence="12 13" key="1">
    <citation type="journal article" date="2009" name="Science">
        <title>Green evolution and dynamic adaptations revealed by genomes of the marine picoeukaryotes Micromonas.</title>
        <authorList>
            <person name="Worden A.Z."/>
            <person name="Lee J.H."/>
            <person name="Mock T."/>
            <person name="Rouze P."/>
            <person name="Simmons M.P."/>
            <person name="Aerts A.L."/>
            <person name="Allen A.E."/>
            <person name="Cuvelier M.L."/>
            <person name="Derelle E."/>
            <person name="Everett M.V."/>
            <person name="Foulon E."/>
            <person name="Grimwood J."/>
            <person name="Gundlach H."/>
            <person name="Henrissat B."/>
            <person name="Napoli C."/>
            <person name="McDonald S.M."/>
            <person name="Parker M.S."/>
            <person name="Rombauts S."/>
            <person name="Salamov A."/>
            <person name="Von Dassow P."/>
            <person name="Badger J.H."/>
            <person name="Coutinho P.M."/>
            <person name="Demir E."/>
            <person name="Dubchak I."/>
            <person name="Gentemann C."/>
            <person name="Eikrem W."/>
            <person name="Gready J.E."/>
            <person name="John U."/>
            <person name="Lanier W."/>
            <person name="Lindquist E.A."/>
            <person name="Lucas S."/>
            <person name="Mayer K.F."/>
            <person name="Moreau H."/>
            <person name="Not F."/>
            <person name="Otillar R."/>
            <person name="Panaud O."/>
            <person name="Pangilinan J."/>
            <person name="Paulsen I."/>
            <person name="Piegu B."/>
            <person name="Poliakov A."/>
            <person name="Robbens S."/>
            <person name="Schmutz J."/>
            <person name="Toulza E."/>
            <person name="Wyss T."/>
            <person name="Zelensky A."/>
            <person name="Zhou K."/>
            <person name="Armbrust E.V."/>
            <person name="Bhattacharya D."/>
            <person name="Goodenough U.W."/>
            <person name="Van de Peer Y."/>
            <person name="Grigoriev I.V."/>
        </authorList>
    </citation>
    <scope>NUCLEOTIDE SEQUENCE [LARGE SCALE GENOMIC DNA]</scope>
    <source>
        <strain evidence="12 13">CCMP1545</strain>
    </source>
</reference>
<dbReference type="InterPro" id="IPR005861">
    <property type="entry name" value="HisP_aminotrans"/>
</dbReference>
<evidence type="ECO:0000313" key="13">
    <source>
        <dbReference type="Proteomes" id="UP000001876"/>
    </source>
</evidence>
<dbReference type="GO" id="GO:0030170">
    <property type="term" value="F:pyridoxal phosphate binding"/>
    <property type="evidence" value="ECO:0007669"/>
    <property type="project" value="InterPro"/>
</dbReference>
<evidence type="ECO:0000256" key="8">
    <source>
        <dbReference type="ARBA" id="ARBA00023102"/>
    </source>
</evidence>
<keyword evidence="5" id="KW-0028">Amino-acid biosynthesis</keyword>
<organism evidence="13">
    <name type="scientific">Micromonas pusilla (strain CCMP1545)</name>
    <name type="common">Picoplanktonic green alga</name>
    <dbReference type="NCBI Taxonomy" id="564608"/>
    <lineage>
        <taxon>Eukaryota</taxon>
        <taxon>Viridiplantae</taxon>
        <taxon>Chlorophyta</taxon>
        <taxon>Mamiellophyceae</taxon>
        <taxon>Mamiellales</taxon>
        <taxon>Mamiellaceae</taxon>
        <taxon>Micromonas</taxon>
    </lineage>
</organism>
<keyword evidence="6" id="KW-0808">Transferase</keyword>
<dbReference type="GO" id="GO:0000105">
    <property type="term" value="P:L-histidine biosynthetic process"/>
    <property type="evidence" value="ECO:0007669"/>
    <property type="project" value="UniProtKB-KW"/>
</dbReference>
<comment type="cofactor">
    <cofactor evidence="1">
        <name>pyridoxal 5'-phosphate</name>
        <dbReference type="ChEBI" id="CHEBI:597326"/>
    </cofactor>
</comment>
<dbReference type="Proteomes" id="UP000001876">
    <property type="component" value="Unassembled WGS sequence"/>
</dbReference>
<evidence type="ECO:0000256" key="7">
    <source>
        <dbReference type="ARBA" id="ARBA00022898"/>
    </source>
</evidence>
<dbReference type="Gene3D" id="3.40.640.10">
    <property type="entry name" value="Type I PLP-dependent aspartate aminotransferase-like (Major domain)"/>
    <property type="match status" value="1"/>
</dbReference>
<accession>C1ML32</accession>
<keyword evidence="4" id="KW-0032">Aminotransferase</keyword>
<dbReference type="InterPro" id="IPR015424">
    <property type="entry name" value="PyrdxlP-dep_Trfase"/>
</dbReference>
<feature type="domain" description="Aminotransferase class I/classII large" evidence="11">
    <location>
        <begin position="53"/>
        <end position="376"/>
    </location>
</feature>
<dbReference type="eggNOG" id="KOG0633">
    <property type="taxonomic scope" value="Eukaryota"/>
</dbReference>
<dbReference type="OrthoDB" id="2015537at2759"/>
<dbReference type="HAMAP" id="MF_01023">
    <property type="entry name" value="HisC_aminotrans_2"/>
    <property type="match status" value="1"/>
</dbReference>
<dbReference type="InterPro" id="IPR015421">
    <property type="entry name" value="PyrdxlP-dep_Trfase_major"/>
</dbReference>
<dbReference type="PANTHER" id="PTHR42885">
    <property type="entry name" value="HISTIDINOL-PHOSPHATE AMINOTRANSFERASE-RELATED"/>
    <property type="match status" value="1"/>
</dbReference>
<protein>
    <recommendedName>
        <fullName evidence="3">histidinol-phosphate transaminase</fullName>
        <ecNumber evidence="3">2.6.1.9</ecNumber>
    </recommendedName>
    <alternativeName>
        <fullName evidence="9">Imidazole acetol-phosphate transaminase</fullName>
    </alternativeName>
</protein>
<dbReference type="KEGG" id="mpp:MICPUCDRAFT_49460"/>
<proteinExistence type="inferred from homology"/>
<evidence type="ECO:0000256" key="10">
    <source>
        <dbReference type="ARBA" id="ARBA00047481"/>
    </source>
</evidence>
<evidence type="ECO:0000256" key="9">
    <source>
        <dbReference type="ARBA" id="ARBA00030262"/>
    </source>
</evidence>
<evidence type="ECO:0000256" key="6">
    <source>
        <dbReference type="ARBA" id="ARBA00022679"/>
    </source>
</evidence>
<dbReference type="InterPro" id="IPR015422">
    <property type="entry name" value="PyrdxlP-dep_Trfase_small"/>
</dbReference>
<dbReference type="OMA" id="NFVQFGR"/>
<name>C1ML32_MICPC</name>
<dbReference type="NCBIfam" id="TIGR01141">
    <property type="entry name" value="hisC"/>
    <property type="match status" value="1"/>
</dbReference>
<dbReference type="SUPFAM" id="SSF53383">
    <property type="entry name" value="PLP-dependent transferases"/>
    <property type="match status" value="1"/>
</dbReference>
<dbReference type="InterPro" id="IPR004839">
    <property type="entry name" value="Aminotransferase_I/II_large"/>
</dbReference>
<gene>
    <name evidence="12" type="ORF">MICPUCDRAFT_49460</name>
</gene>
<evidence type="ECO:0000256" key="4">
    <source>
        <dbReference type="ARBA" id="ARBA00022576"/>
    </source>
</evidence>
<dbReference type="Pfam" id="PF00155">
    <property type="entry name" value="Aminotran_1_2"/>
    <property type="match status" value="1"/>
</dbReference>
<dbReference type="STRING" id="564608.C1ML32"/>
<dbReference type="AlphaFoldDB" id="C1ML32"/>
<dbReference type="RefSeq" id="XP_003056102.1">
    <property type="nucleotide sequence ID" value="XM_003056056.1"/>
</dbReference>
<evidence type="ECO:0000256" key="3">
    <source>
        <dbReference type="ARBA" id="ARBA00012748"/>
    </source>
</evidence>
<dbReference type="PANTHER" id="PTHR42885:SF2">
    <property type="entry name" value="HISTIDINOL-PHOSPHATE AMINOTRANSFERASE"/>
    <property type="match status" value="1"/>
</dbReference>
<evidence type="ECO:0000256" key="1">
    <source>
        <dbReference type="ARBA" id="ARBA00001933"/>
    </source>
</evidence>